<evidence type="ECO:0000256" key="2">
    <source>
        <dbReference type="ARBA" id="ARBA00003297"/>
    </source>
</evidence>
<name>A0A3P5X0Y0_9BACL</name>
<dbReference type="PROSITE" id="PS50902">
    <property type="entry name" value="FLAVODOXIN_LIKE"/>
    <property type="match status" value="1"/>
</dbReference>
<dbReference type="Gene3D" id="3.40.50.360">
    <property type="match status" value="1"/>
</dbReference>
<dbReference type="GO" id="GO:0016651">
    <property type="term" value="F:oxidoreductase activity, acting on NAD(P)H"/>
    <property type="evidence" value="ECO:0007669"/>
    <property type="project" value="UniProtKB-ARBA"/>
</dbReference>
<comment type="similarity">
    <text evidence="3">Belongs to the flavodoxin family.</text>
</comment>
<dbReference type="InterPro" id="IPR029039">
    <property type="entry name" value="Flavoprotein-like_sf"/>
</dbReference>
<dbReference type="RefSeq" id="WP_160117598.1">
    <property type="nucleotide sequence ID" value="NZ_CBCRXF010000001.1"/>
</dbReference>
<dbReference type="OrthoDB" id="9790745at2"/>
<dbReference type="AlphaFoldDB" id="A0A3P5X0Y0"/>
<evidence type="ECO:0000256" key="4">
    <source>
        <dbReference type="ARBA" id="ARBA00022448"/>
    </source>
</evidence>
<keyword evidence="4" id="KW-0813">Transport</keyword>
<evidence type="ECO:0000313" key="9">
    <source>
        <dbReference type="EMBL" id="VDC29025.1"/>
    </source>
</evidence>
<dbReference type="GO" id="GO:0010181">
    <property type="term" value="F:FMN binding"/>
    <property type="evidence" value="ECO:0007669"/>
    <property type="project" value="InterPro"/>
</dbReference>
<comment type="function">
    <text evidence="2">Low-potential electron donor to a number of redox enzymes.</text>
</comment>
<evidence type="ECO:0000313" key="10">
    <source>
        <dbReference type="Proteomes" id="UP000270468"/>
    </source>
</evidence>
<keyword evidence="10" id="KW-1185">Reference proteome</keyword>
<keyword evidence="6" id="KW-0288">FMN</keyword>
<dbReference type="Proteomes" id="UP000270468">
    <property type="component" value="Unassembled WGS sequence"/>
</dbReference>
<evidence type="ECO:0000256" key="6">
    <source>
        <dbReference type="ARBA" id="ARBA00022643"/>
    </source>
</evidence>
<evidence type="ECO:0000256" key="3">
    <source>
        <dbReference type="ARBA" id="ARBA00005267"/>
    </source>
</evidence>
<feature type="domain" description="Flavodoxin-like" evidence="8">
    <location>
        <begin position="4"/>
        <end position="145"/>
    </location>
</feature>
<protein>
    <submittedName>
        <fullName evidence="9">Flavodoxin</fullName>
    </submittedName>
</protein>
<keyword evidence="5" id="KW-0285">Flavoprotein</keyword>
<proteinExistence type="inferred from homology"/>
<sequence length="157" mass="17386">MRNILIAYTSMTGNTEELAEIAKVVLTGRGFDVTVKTFDAEAIAAKEFLAYDGILFGTYTYDDGNLPYEIEETYDDLDTVSFTDKVVGVFGSGDSCYYEFCHATDLMAEKFTEVGAHVVDSIVKVDLDAQQADVDRMQAMVNMFCDAIDQRLEDSCA</sequence>
<accession>A0A3P5X0Y0</accession>
<dbReference type="Pfam" id="PF00258">
    <property type="entry name" value="Flavodoxin_1"/>
    <property type="match status" value="1"/>
</dbReference>
<evidence type="ECO:0000256" key="7">
    <source>
        <dbReference type="ARBA" id="ARBA00022982"/>
    </source>
</evidence>
<dbReference type="PANTHER" id="PTHR42809:SF1">
    <property type="entry name" value="FLAVODOXIN 1"/>
    <property type="match status" value="1"/>
</dbReference>
<dbReference type="NCBIfam" id="NF005216">
    <property type="entry name" value="PRK06703.1"/>
    <property type="match status" value="1"/>
</dbReference>
<gene>
    <name evidence="9" type="ORF">FILTAD_01957</name>
</gene>
<evidence type="ECO:0000256" key="5">
    <source>
        <dbReference type="ARBA" id="ARBA00022630"/>
    </source>
</evidence>
<comment type="cofactor">
    <cofactor evidence="1">
        <name>FMN</name>
        <dbReference type="ChEBI" id="CHEBI:58210"/>
    </cofactor>
</comment>
<dbReference type="EMBL" id="UXAV01000042">
    <property type="protein sequence ID" value="VDC29025.1"/>
    <property type="molecule type" value="Genomic_DNA"/>
</dbReference>
<reference evidence="9 10" key="1">
    <citation type="submission" date="2018-11" db="EMBL/GenBank/DDBJ databases">
        <authorList>
            <person name="Criscuolo A."/>
        </authorList>
    </citation>
    <scope>NUCLEOTIDE SEQUENCE [LARGE SCALE GENOMIC DNA]</scope>
    <source>
        <strain evidence="9">ATB-66</strain>
    </source>
</reference>
<dbReference type="InterPro" id="IPR008254">
    <property type="entry name" value="Flavodoxin/NO_synth"/>
</dbReference>
<evidence type="ECO:0000259" key="8">
    <source>
        <dbReference type="PROSITE" id="PS50902"/>
    </source>
</evidence>
<keyword evidence="7" id="KW-0249">Electron transport</keyword>
<organism evidence="9 10">
    <name type="scientific">Filibacter tadaridae</name>
    <dbReference type="NCBI Taxonomy" id="2483811"/>
    <lineage>
        <taxon>Bacteria</taxon>
        <taxon>Bacillati</taxon>
        <taxon>Bacillota</taxon>
        <taxon>Bacilli</taxon>
        <taxon>Bacillales</taxon>
        <taxon>Caryophanaceae</taxon>
        <taxon>Filibacter</taxon>
    </lineage>
</organism>
<dbReference type="InterPro" id="IPR050619">
    <property type="entry name" value="Flavodoxin"/>
</dbReference>
<evidence type="ECO:0000256" key="1">
    <source>
        <dbReference type="ARBA" id="ARBA00001917"/>
    </source>
</evidence>
<dbReference type="PANTHER" id="PTHR42809">
    <property type="entry name" value="FLAVODOXIN 2"/>
    <property type="match status" value="1"/>
</dbReference>
<dbReference type="SUPFAM" id="SSF52218">
    <property type="entry name" value="Flavoproteins"/>
    <property type="match status" value="1"/>
</dbReference>